<sequence>MCNWMRIRPWALVISGAVLLAGVAVTTLGWLDTRQAAAGGWLYNANGYQQAVYRATQNGKPLLLWLQQGDCMRCQQLEQLWQTPQWQESTRDWLRVRLDGEADIATAQLLERYHQQAEFPVWILERTPQGEATALYFNADMTAFRVGAHGQPMALTAEHLKAALDSWLLESADETVNSQATSPAAESGPESEME</sequence>
<dbReference type="Proteomes" id="UP001595692">
    <property type="component" value="Unassembled WGS sequence"/>
</dbReference>
<evidence type="ECO:0000256" key="1">
    <source>
        <dbReference type="SAM" id="MobiDB-lite"/>
    </source>
</evidence>
<organism evidence="2 3">
    <name type="scientific">Pseudaeromonas sharmana</name>
    <dbReference type="NCBI Taxonomy" id="328412"/>
    <lineage>
        <taxon>Bacteria</taxon>
        <taxon>Pseudomonadati</taxon>
        <taxon>Pseudomonadota</taxon>
        <taxon>Gammaproteobacteria</taxon>
        <taxon>Aeromonadales</taxon>
        <taxon>Aeromonadaceae</taxon>
        <taxon>Pseudaeromonas</taxon>
    </lineage>
</organism>
<dbReference type="RefSeq" id="WP_377151543.1">
    <property type="nucleotide sequence ID" value="NZ_JBHSAF010000006.1"/>
</dbReference>
<gene>
    <name evidence="2" type="ORF">ACFOSS_07325</name>
</gene>
<feature type="region of interest" description="Disordered" evidence="1">
    <location>
        <begin position="174"/>
        <end position="194"/>
    </location>
</feature>
<name>A0ABV8CM36_9GAMM</name>
<comment type="caution">
    <text evidence="2">The sequence shown here is derived from an EMBL/GenBank/DDBJ whole genome shotgun (WGS) entry which is preliminary data.</text>
</comment>
<reference evidence="3" key="1">
    <citation type="journal article" date="2019" name="Int. J. Syst. Evol. Microbiol.">
        <title>The Global Catalogue of Microorganisms (GCM) 10K type strain sequencing project: providing services to taxonomists for standard genome sequencing and annotation.</title>
        <authorList>
            <consortium name="The Broad Institute Genomics Platform"/>
            <consortium name="The Broad Institute Genome Sequencing Center for Infectious Disease"/>
            <person name="Wu L."/>
            <person name="Ma J."/>
        </authorList>
    </citation>
    <scope>NUCLEOTIDE SEQUENCE [LARGE SCALE GENOMIC DNA]</scope>
    <source>
        <strain evidence="3">CCUG 54939</strain>
    </source>
</reference>
<accession>A0ABV8CM36</accession>
<keyword evidence="3" id="KW-1185">Reference proteome</keyword>
<dbReference type="EMBL" id="JBHSAF010000006">
    <property type="protein sequence ID" value="MFC3913272.1"/>
    <property type="molecule type" value="Genomic_DNA"/>
</dbReference>
<evidence type="ECO:0000313" key="3">
    <source>
        <dbReference type="Proteomes" id="UP001595692"/>
    </source>
</evidence>
<evidence type="ECO:0000313" key="2">
    <source>
        <dbReference type="EMBL" id="MFC3913272.1"/>
    </source>
</evidence>
<protein>
    <recommendedName>
        <fullName evidence="4">Thioredoxin-like protein</fullName>
    </recommendedName>
</protein>
<evidence type="ECO:0008006" key="4">
    <source>
        <dbReference type="Google" id="ProtNLM"/>
    </source>
</evidence>
<feature type="compositionally biased region" description="Polar residues" evidence="1">
    <location>
        <begin position="174"/>
        <end position="184"/>
    </location>
</feature>
<proteinExistence type="predicted"/>